<reference evidence="2 3" key="1">
    <citation type="submission" date="2016-10" db="EMBL/GenBank/DDBJ databases">
        <authorList>
            <person name="de Groot N.N."/>
        </authorList>
    </citation>
    <scope>NUCLEOTIDE SEQUENCE [LARGE SCALE GENOMIC DNA]</scope>
    <source>
        <strain evidence="2 3">GAS232</strain>
    </source>
</reference>
<name>A0A1G7EXL1_9BACT</name>
<evidence type="ECO:0000313" key="2">
    <source>
        <dbReference type="EMBL" id="SDE68125.1"/>
    </source>
</evidence>
<dbReference type="Gene3D" id="2.120.10.30">
    <property type="entry name" value="TolB, C-terminal domain"/>
    <property type="match status" value="1"/>
</dbReference>
<dbReference type="SUPFAM" id="SSF81296">
    <property type="entry name" value="E set domains"/>
    <property type="match status" value="1"/>
</dbReference>
<dbReference type="RefSeq" id="WP_083343452.1">
    <property type="nucleotide sequence ID" value="NZ_LT629690.1"/>
</dbReference>
<dbReference type="Pfam" id="PF01833">
    <property type="entry name" value="TIG"/>
    <property type="match status" value="1"/>
</dbReference>
<protein>
    <recommendedName>
        <fullName evidence="1">IPT/TIG domain-containing protein</fullName>
    </recommendedName>
</protein>
<proteinExistence type="predicted"/>
<evidence type="ECO:0000259" key="1">
    <source>
        <dbReference type="Pfam" id="PF01833"/>
    </source>
</evidence>
<dbReference type="InterPro" id="IPR013783">
    <property type="entry name" value="Ig-like_fold"/>
</dbReference>
<evidence type="ECO:0000313" key="3">
    <source>
        <dbReference type="Proteomes" id="UP000182427"/>
    </source>
</evidence>
<gene>
    <name evidence="2" type="ORF">SAMN05444167_0127</name>
</gene>
<dbReference type="Proteomes" id="UP000182427">
    <property type="component" value="Chromosome I"/>
</dbReference>
<accession>A0A1G7EXL1</accession>
<keyword evidence="3" id="KW-1185">Reference proteome</keyword>
<dbReference type="InterPro" id="IPR002909">
    <property type="entry name" value="IPT_dom"/>
</dbReference>
<dbReference type="OrthoDB" id="108454at2"/>
<dbReference type="PANTHER" id="PTHR47572:SF4">
    <property type="entry name" value="LACTONASE DRP35"/>
    <property type="match status" value="1"/>
</dbReference>
<dbReference type="SUPFAM" id="SSF63829">
    <property type="entry name" value="Calcium-dependent phosphotriesterase"/>
    <property type="match status" value="1"/>
</dbReference>
<dbReference type="InterPro" id="IPR011042">
    <property type="entry name" value="6-blade_b-propeller_TolB-like"/>
</dbReference>
<organism evidence="2 3">
    <name type="scientific">Terriglobus roseus</name>
    <dbReference type="NCBI Taxonomy" id="392734"/>
    <lineage>
        <taxon>Bacteria</taxon>
        <taxon>Pseudomonadati</taxon>
        <taxon>Acidobacteriota</taxon>
        <taxon>Terriglobia</taxon>
        <taxon>Terriglobales</taxon>
        <taxon>Acidobacteriaceae</taxon>
        <taxon>Terriglobus</taxon>
    </lineage>
</organism>
<feature type="domain" description="IPT/TIG" evidence="1">
    <location>
        <begin position="16"/>
        <end position="81"/>
    </location>
</feature>
<dbReference type="PANTHER" id="PTHR47572">
    <property type="entry name" value="LIPOPROTEIN-RELATED"/>
    <property type="match status" value="1"/>
</dbReference>
<dbReference type="InterPro" id="IPR051262">
    <property type="entry name" value="SMP-30/CGR1_Lactonase"/>
</dbReference>
<dbReference type="EMBL" id="LT629690">
    <property type="protein sequence ID" value="SDE68125.1"/>
    <property type="molecule type" value="Genomic_DNA"/>
</dbReference>
<dbReference type="Gene3D" id="2.60.40.10">
    <property type="entry name" value="Immunoglobulins"/>
    <property type="match status" value="1"/>
</dbReference>
<dbReference type="AlphaFoldDB" id="A0A1G7EXL1"/>
<dbReference type="InterPro" id="IPR014756">
    <property type="entry name" value="Ig_E-set"/>
</dbReference>
<sequence length="347" mass="36530">MTLLSHLRGHADPNAPHLDRITPAAAMPDGVVDLYGAHLADATRPNITIGDSAAPLTYTSPSRVSFRVPDGSISGDVVVRIHDHHSNPLPLNVAVPIADNLHPIANPAVDSEGNIFATFSGTRGQDVPVSIFRIDRDYQMRPFVRGLQNASALAFGPNGHLYCSSRSEGTVYRINPDGASVQFAEGMGIATGLAFDDSGSLYVGDRSGTIFKLDTQGNVFVFATLEPSVSAYHLAFLGNGTLLVTGPTTSSNEATHAISPDGEVSVWYRGLGRPQGMAVDTQDNVYVAASLHGERGIIRITPEKEASLVLSGAGLVGLAFTEAGEAVLATNSALYTVDLGVEGRLNR</sequence>